<evidence type="ECO:0000256" key="1">
    <source>
        <dbReference type="SAM" id="Phobius"/>
    </source>
</evidence>
<keyword evidence="3" id="KW-0548">Nucleotidyltransferase</keyword>
<protein>
    <submittedName>
        <fullName evidence="3">Reverse transcriptase</fullName>
    </submittedName>
</protein>
<dbReference type="GO" id="GO:0003964">
    <property type="term" value="F:RNA-directed DNA polymerase activity"/>
    <property type="evidence" value="ECO:0007669"/>
    <property type="project" value="UniProtKB-KW"/>
</dbReference>
<keyword evidence="1" id="KW-1133">Transmembrane helix</keyword>
<sequence>MASTKLTLWGMQVVFGFSGMQGKSSSLLREILSKKFMRFLRARTMVLSRPFRCEMIWLKEPVFLGIAEKAWQEAPNSSQGLNLIKGRALVWNRNSFGNVLQRKNRIFRQLEGINRAMNSGPNPHLILFEQSLAQEYQQILDLEEELWASKARLDWLQLGDSNTAFFHSSDINRRRKNKISAIKDSRGNWIYEFNNIREHIIDFFKDCFQCRPIDEFPSLVLGPIVDNSRHPQLESILSSEEIKKALSDLKPFKAAGLDFFQPGFFQSCLGFLEKDLVLEVQNVFSSTRVPQEWNKTMICLILKCLNPSEIKNFRPISMCSTLYKVVSKIIVNRLKPLIPDLLNFNQGAFVPGRKTIDNVVVAQEIVNSMKKKRKSKAGWMSIKLDLEKAYDKINWECFNPTRGIRQGDPLSPYLFILCMEVLSLLIYNQEIYQCCETCPRDLHPNLNFQVESKPGIYLGHPLGIGNRISDFKFIIDKMVGKMKVWNSKWLFKAGSAIGKGLQWGQRLLSLGLVSIIYAGHNTKSTISVFGLWELWLHRNRVIFEGKLSLLASSGRITFTKSTEYSHLAKDYHLNVDRETTWVKWVPPTVGWWKLNTDGSCLGNLGSMATTSIIRDNNGNWVSSMVGKFLGCMADHSRFVSWFSFVLAAVFVDSGFVPVFFCIGFKAV</sequence>
<dbReference type="EMBL" id="JAAIUW010000012">
    <property type="protein sequence ID" value="KAF7807304.1"/>
    <property type="molecule type" value="Genomic_DNA"/>
</dbReference>
<dbReference type="SUPFAM" id="SSF56672">
    <property type="entry name" value="DNA/RNA polymerases"/>
    <property type="match status" value="1"/>
</dbReference>
<reference evidence="3" key="1">
    <citation type="submission" date="2020-09" db="EMBL/GenBank/DDBJ databases">
        <title>Genome-Enabled Discovery of Anthraquinone Biosynthesis in Senna tora.</title>
        <authorList>
            <person name="Kang S.-H."/>
            <person name="Pandey R.P."/>
            <person name="Lee C.-M."/>
            <person name="Sim J.-S."/>
            <person name="Jeong J.-T."/>
            <person name="Choi B.-S."/>
            <person name="Jung M."/>
            <person name="Ginzburg D."/>
            <person name="Zhao K."/>
            <person name="Won S.Y."/>
            <person name="Oh T.-J."/>
            <person name="Yu Y."/>
            <person name="Kim N.-H."/>
            <person name="Lee O.R."/>
            <person name="Lee T.-H."/>
            <person name="Bashyal P."/>
            <person name="Kim T.-S."/>
            <person name="Lee W.-H."/>
            <person name="Kawkins C."/>
            <person name="Kim C.-K."/>
            <person name="Kim J.S."/>
            <person name="Ahn B.O."/>
            <person name="Rhee S.Y."/>
            <person name="Sohng J.K."/>
        </authorList>
    </citation>
    <scope>NUCLEOTIDE SEQUENCE</scope>
    <source>
        <tissue evidence="3">Leaf</tissue>
    </source>
</reference>
<name>A0A834W7Z4_9FABA</name>
<proteinExistence type="predicted"/>
<dbReference type="OrthoDB" id="1938551at2759"/>
<dbReference type="PANTHER" id="PTHR46890:SF48">
    <property type="entry name" value="RNA-DIRECTED DNA POLYMERASE"/>
    <property type="match status" value="1"/>
</dbReference>
<dbReference type="InterPro" id="IPR052343">
    <property type="entry name" value="Retrotransposon-Effector_Assoc"/>
</dbReference>
<dbReference type="PANTHER" id="PTHR46890">
    <property type="entry name" value="NON-LTR RETROLELEMENT REVERSE TRANSCRIPTASE-LIKE PROTEIN-RELATED"/>
    <property type="match status" value="1"/>
</dbReference>
<keyword evidence="3" id="KW-0695">RNA-directed DNA polymerase</keyword>
<keyword evidence="1" id="KW-0472">Membrane</keyword>
<feature type="transmembrane region" description="Helical" evidence="1">
    <location>
        <begin position="641"/>
        <end position="664"/>
    </location>
</feature>
<keyword evidence="1" id="KW-0812">Transmembrane</keyword>
<dbReference type="AlphaFoldDB" id="A0A834W7Z4"/>
<evidence type="ECO:0000313" key="3">
    <source>
        <dbReference type="EMBL" id="KAF7807304.1"/>
    </source>
</evidence>
<dbReference type="InterPro" id="IPR043502">
    <property type="entry name" value="DNA/RNA_pol_sf"/>
</dbReference>
<comment type="caution">
    <text evidence="3">The sequence shown here is derived from an EMBL/GenBank/DDBJ whole genome shotgun (WGS) entry which is preliminary data.</text>
</comment>
<organism evidence="3 4">
    <name type="scientific">Senna tora</name>
    <dbReference type="NCBI Taxonomy" id="362788"/>
    <lineage>
        <taxon>Eukaryota</taxon>
        <taxon>Viridiplantae</taxon>
        <taxon>Streptophyta</taxon>
        <taxon>Embryophyta</taxon>
        <taxon>Tracheophyta</taxon>
        <taxon>Spermatophyta</taxon>
        <taxon>Magnoliopsida</taxon>
        <taxon>eudicotyledons</taxon>
        <taxon>Gunneridae</taxon>
        <taxon>Pentapetalae</taxon>
        <taxon>rosids</taxon>
        <taxon>fabids</taxon>
        <taxon>Fabales</taxon>
        <taxon>Fabaceae</taxon>
        <taxon>Caesalpinioideae</taxon>
        <taxon>Cassia clade</taxon>
        <taxon>Senna</taxon>
    </lineage>
</organism>
<dbReference type="Pfam" id="PF00078">
    <property type="entry name" value="RVT_1"/>
    <property type="match status" value="1"/>
</dbReference>
<dbReference type="CDD" id="cd01650">
    <property type="entry name" value="RT_nLTR_like"/>
    <property type="match status" value="1"/>
</dbReference>
<dbReference type="Proteomes" id="UP000634136">
    <property type="component" value="Unassembled WGS sequence"/>
</dbReference>
<feature type="domain" description="Reverse transcriptase" evidence="2">
    <location>
        <begin position="310"/>
        <end position="396"/>
    </location>
</feature>
<evidence type="ECO:0000259" key="2">
    <source>
        <dbReference type="Pfam" id="PF00078"/>
    </source>
</evidence>
<dbReference type="InterPro" id="IPR000477">
    <property type="entry name" value="RT_dom"/>
</dbReference>
<keyword evidence="4" id="KW-1185">Reference proteome</keyword>
<gene>
    <name evidence="3" type="ORF">G2W53_039465</name>
</gene>
<accession>A0A834W7Z4</accession>
<evidence type="ECO:0000313" key="4">
    <source>
        <dbReference type="Proteomes" id="UP000634136"/>
    </source>
</evidence>
<keyword evidence="3" id="KW-0808">Transferase</keyword>